<dbReference type="EMBL" id="FZOS01000016">
    <property type="protein sequence ID" value="SNS79130.1"/>
    <property type="molecule type" value="Genomic_DNA"/>
</dbReference>
<evidence type="ECO:0000313" key="5">
    <source>
        <dbReference type="Proteomes" id="UP000198281"/>
    </source>
</evidence>
<dbReference type="PANTHER" id="PTHR32089">
    <property type="entry name" value="METHYL-ACCEPTING CHEMOTAXIS PROTEIN MCPB"/>
    <property type="match status" value="1"/>
</dbReference>
<dbReference type="PANTHER" id="PTHR32089:SF112">
    <property type="entry name" value="LYSOZYME-LIKE PROTEIN-RELATED"/>
    <property type="match status" value="1"/>
</dbReference>
<evidence type="ECO:0000256" key="1">
    <source>
        <dbReference type="ARBA" id="ARBA00023224"/>
    </source>
</evidence>
<organism evidence="4 5">
    <name type="scientific">Edaphosphingomonas laterariae</name>
    <dbReference type="NCBI Taxonomy" id="861865"/>
    <lineage>
        <taxon>Bacteria</taxon>
        <taxon>Pseudomonadati</taxon>
        <taxon>Pseudomonadota</taxon>
        <taxon>Alphaproteobacteria</taxon>
        <taxon>Sphingomonadales</taxon>
        <taxon>Rhizorhabdaceae</taxon>
        <taxon>Edaphosphingomonas</taxon>
    </lineage>
</organism>
<dbReference type="SUPFAM" id="SSF58104">
    <property type="entry name" value="Methyl-accepting chemotaxis protein (MCP) signaling domain"/>
    <property type="match status" value="1"/>
</dbReference>
<reference evidence="5" key="1">
    <citation type="submission" date="2017-06" db="EMBL/GenBank/DDBJ databases">
        <authorList>
            <person name="Varghese N."/>
            <person name="Submissions S."/>
        </authorList>
    </citation>
    <scope>NUCLEOTIDE SEQUENCE [LARGE SCALE GENOMIC DNA]</scope>
    <source>
        <strain evidence="5">LNB2</strain>
    </source>
</reference>
<accession>A0A239HCQ0</accession>
<name>A0A239HCQ0_9SPHN</name>
<dbReference type="GO" id="GO:0007165">
    <property type="term" value="P:signal transduction"/>
    <property type="evidence" value="ECO:0007669"/>
    <property type="project" value="UniProtKB-KW"/>
</dbReference>
<gene>
    <name evidence="4" type="ORF">SAMN06295912_11648</name>
</gene>
<dbReference type="Proteomes" id="UP000198281">
    <property type="component" value="Unassembled WGS sequence"/>
</dbReference>
<evidence type="ECO:0000313" key="4">
    <source>
        <dbReference type="EMBL" id="SNS79130.1"/>
    </source>
</evidence>
<dbReference type="Pfam" id="PF00015">
    <property type="entry name" value="MCPsignal"/>
    <property type="match status" value="1"/>
</dbReference>
<feature type="domain" description="Methyl-accepting transducer" evidence="3">
    <location>
        <begin position="15"/>
        <end position="235"/>
    </location>
</feature>
<dbReference type="RefSeq" id="WP_245842929.1">
    <property type="nucleotide sequence ID" value="NZ_FZOS01000016.1"/>
</dbReference>
<evidence type="ECO:0000259" key="3">
    <source>
        <dbReference type="PROSITE" id="PS50111"/>
    </source>
</evidence>
<keyword evidence="1 2" id="KW-0807">Transducer</keyword>
<keyword evidence="5" id="KW-1185">Reference proteome</keyword>
<dbReference type="PROSITE" id="PS50111">
    <property type="entry name" value="CHEMOTAXIS_TRANSDUC_2"/>
    <property type="match status" value="1"/>
</dbReference>
<sequence length="461" mass="49929">MILGTDEHLARLGEQCGDFALQCSDVAGFVSQVNQRIEDDHGRLETLRDSVARLSMLQGEAHDAATEIREVAERATGLISDSHGAVIDALGEIGGLIDDVVRIGDELAGFTQAIEHVAAVSGKLDAIARQTGILAINATIEAARAGESASGFAAVAGEVKRLAGSAREATASVRGSIERLDRSAWRVIGDMQASAERGRAARSRAGEISGTLERIAALVTQFDQQSAAIARAGEDVTRHVATLDDGLGAFLMRGTENAAELARTRQRLDDLESASNRMLDQVAHSGIATPDRRFIDLALDEAAHAGRLIADALAAGRLAEADLFDTGYRAVPDSDPPQFLTGFVPFADRELRPLLDAATARDPAIVGCCLIDRNGHLPTHISARSEPQRPGDRIWNAEHARNRQIFMDRQTRDALDREGDWFLYTYRQDLGEGRYRPLRSVFVPLVFAGRRWGCYELGYLI</sequence>
<dbReference type="Gene3D" id="1.10.287.950">
    <property type="entry name" value="Methyl-accepting chemotaxis protein"/>
    <property type="match status" value="1"/>
</dbReference>
<protein>
    <submittedName>
        <fullName evidence="4">Methyl-accepting chemotaxis sensory transducer</fullName>
    </submittedName>
</protein>
<dbReference type="SMART" id="SM00283">
    <property type="entry name" value="MA"/>
    <property type="match status" value="1"/>
</dbReference>
<dbReference type="InterPro" id="IPR004089">
    <property type="entry name" value="MCPsignal_dom"/>
</dbReference>
<proteinExistence type="predicted"/>
<dbReference type="GO" id="GO:0016020">
    <property type="term" value="C:membrane"/>
    <property type="evidence" value="ECO:0007669"/>
    <property type="project" value="InterPro"/>
</dbReference>
<evidence type="ECO:0000256" key="2">
    <source>
        <dbReference type="PROSITE-ProRule" id="PRU00284"/>
    </source>
</evidence>
<dbReference type="AlphaFoldDB" id="A0A239HCQ0"/>